<accession>A0AA35XFA6</accession>
<evidence type="ECO:0000313" key="6">
    <source>
        <dbReference type="EMBL" id="CAI8050276.1"/>
    </source>
</evidence>
<dbReference type="GO" id="GO:0006231">
    <property type="term" value="P:dTMP biosynthetic process"/>
    <property type="evidence" value="ECO:0007669"/>
    <property type="project" value="TreeGrafter"/>
</dbReference>
<sequence length="70" mass="8285">MSGLEGFHCIMNVPKLAKQTLIEFVLQRSPRPFPRLELRRQVSDIDKFVYDDIILHDYHPHPKIHMDMAV</sequence>
<dbReference type="GO" id="GO:0032259">
    <property type="term" value="P:methylation"/>
    <property type="evidence" value="ECO:0007669"/>
    <property type="project" value="UniProtKB-KW"/>
</dbReference>
<feature type="domain" description="Thymidylate synthase/dCMP hydroxymethylase" evidence="5">
    <location>
        <begin position="22"/>
        <end position="70"/>
    </location>
</feature>
<organism evidence="6 7">
    <name type="scientific">Geodia barretti</name>
    <name type="common">Barrett's horny sponge</name>
    <dbReference type="NCBI Taxonomy" id="519541"/>
    <lineage>
        <taxon>Eukaryota</taxon>
        <taxon>Metazoa</taxon>
        <taxon>Porifera</taxon>
        <taxon>Demospongiae</taxon>
        <taxon>Heteroscleromorpha</taxon>
        <taxon>Tetractinellida</taxon>
        <taxon>Astrophorina</taxon>
        <taxon>Geodiidae</taxon>
        <taxon>Geodia</taxon>
    </lineage>
</organism>
<keyword evidence="3" id="KW-0489">Methyltransferase</keyword>
<keyword evidence="4" id="KW-0808">Transferase</keyword>
<keyword evidence="7" id="KW-1185">Reference proteome</keyword>
<dbReference type="PANTHER" id="PTHR11548:SF2">
    <property type="entry name" value="THYMIDYLATE SYNTHASE"/>
    <property type="match status" value="1"/>
</dbReference>
<protein>
    <recommendedName>
        <fullName evidence="2">Thymidylate synthase</fullName>
    </recommendedName>
</protein>
<dbReference type="EMBL" id="CASHTH010003848">
    <property type="protein sequence ID" value="CAI8050276.1"/>
    <property type="molecule type" value="Genomic_DNA"/>
</dbReference>
<name>A0AA35XFA6_GEOBA</name>
<dbReference type="Proteomes" id="UP001174909">
    <property type="component" value="Unassembled WGS sequence"/>
</dbReference>
<dbReference type="AlphaFoldDB" id="A0AA35XFA6"/>
<dbReference type="InterPro" id="IPR045097">
    <property type="entry name" value="Thymidate_synth/dCMP_Mease"/>
</dbReference>
<dbReference type="GO" id="GO:0005739">
    <property type="term" value="C:mitochondrion"/>
    <property type="evidence" value="ECO:0007669"/>
    <property type="project" value="TreeGrafter"/>
</dbReference>
<comment type="caution">
    <text evidence="6">The sequence shown here is derived from an EMBL/GenBank/DDBJ whole genome shotgun (WGS) entry which is preliminary data.</text>
</comment>
<dbReference type="GO" id="GO:0005829">
    <property type="term" value="C:cytosol"/>
    <property type="evidence" value="ECO:0007669"/>
    <property type="project" value="TreeGrafter"/>
</dbReference>
<evidence type="ECO:0000256" key="1">
    <source>
        <dbReference type="ARBA" id="ARBA00004992"/>
    </source>
</evidence>
<dbReference type="InterPro" id="IPR036926">
    <property type="entry name" value="Thymidate_synth/dCMP_Mease_sf"/>
</dbReference>
<evidence type="ECO:0000256" key="3">
    <source>
        <dbReference type="ARBA" id="ARBA00022603"/>
    </source>
</evidence>
<reference evidence="6" key="1">
    <citation type="submission" date="2023-03" db="EMBL/GenBank/DDBJ databases">
        <authorList>
            <person name="Steffen K."/>
            <person name="Cardenas P."/>
        </authorList>
    </citation>
    <scope>NUCLEOTIDE SEQUENCE</scope>
</reference>
<evidence type="ECO:0000313" key="7">
    <source>
        <dbReference type="Proteomes" id="UP001174909"/>
    </source>
</evidence>
<dbReference type="Pfam" id="PF00303">
    <property type="entry name" value="Thymidylat_synt"/>
    <property type="match status" value="1"/>
</dbReference>
<gene>
    <name evidence="6" type="ORF">GBAR_LOCUS27627</name>
</gene>
<evidence type="ECO:0000259" key="5">
    <source>
        <dbReference type="Pfam" id="PF00303"/>
    </source>
</evidence>
<dbReference type="InterPro" id="IPR023451">
    <property type="entry name" value="Thymidate_synth/dCMP_Mease_dom"/>
</dbReference>
<dbReference type="PANTHER" id="PTHR11548">
    <property type="entry name" value="THYMIDYLATE SYNTHASE 1"/>
    <property type="match status" value="1"/>
</dbReference>
<dbReference type="Gene3D" id="3.30.572.10">
    <property type="entry name" value="Thymidylate synthase/dCMP hydroxymethylase domain"/>
    <property type="match status" value="1"/>
</dbReference>
<dbReference type="SUPFAM" id="SSF55831">
    <property type="entry name" value="Thymidylate synthase/dCMP hydroxymethylase"/>
    <property type="match status" value="1"/>
</dbReference>
<evidence type="ECO:0000256" key="4">
    <source>
        <dbReference type="ARBA" id="ARBA00022679"/>
    </source>
</evidence>
<dbReference type="GO" id="GO:0004799">
    <property type="term" value="F:thymidylate synthase activity"/>
    <property type="evidence" value="ECO:0007669"/>
    <property type="project" value="TreeGrafter"/>
</dbReference>
<comment type="pathway">
    <text evidence="1">Pyrimidine metabolism; dTTP biosynthesis.</text>
</comment>
<evidence type="ECO:0000256" key="2">
    <source>
        <dbReference type="ARBA" id="ARBA00015931"/>
    </source>
</evidence>
<proteinExistence type="predicted"/>